<dbReference type="Pfam" id="PF13847">
    <property type="entry name" value="Methyltransf_31"/>
    <property type="match status" value="1"/>
</dbReference>
<keyword evidence="2" id="KW-0808">Transferase</keyword>
<dbReference type="CDD" id="cd02440">
    <property type="entry name" value="AdoMet_MTases"/>
    <property type="match status" value="1"/>
</dbReference>
<dbReference type="InterPro" id="IPR029063">
    <property type="entry name" value="SAM-dependent_MTases_sf"/>
</dbReference>
<keyword evidence="3" id="KW-0949">S-adenosyl-L-methionine</keyword>
<reference evidence="5" key="1">
    <citation type="submission" date="2022-06" db="EMBL/GenBank/DDBJ databases">
        <title>Isolation, identification and characterization of iprodione-degrading strains in Lhasa, Tibet.</title>
        <authorList>
            <person name="Pan H."/>
        </authorList>
    </citation>
    <scope>NUCLEOTIDE SEQUENCE</scope>
    <source>
        <strain evidence="5">Y-23</strain>
    </source>
</reference>
<dbReference type="GO" id="GO:0032259">
    <property type="term" value="P:methylation"/>
    <property type="evidence" value="ECO:0007669"/>
    <property type="project" value="UniProtKB-KW"/>
</dbReference>
<evidence type="ECO:0000256" key="3">
    <source>
        <dbReference type="ARBA" id="ARBA00022691"/>
    </source>
</evidence>
<dbReference type="PANTHER" id="PTHR43464:SF19">
    <property type="entry name" value="UBIQUINONE BIOSYNTHESIS O-METHYLTRANSFERASE, MITOCHONDRIAL"/>
    <property type="match status" value="1"/>
</dbReference>
<evidence type="ECO:0000256" key="1">
    <source>
        <dbReference type="ARBA" id="ARBA00022603"/>
    </source>
</evidence>
<dbReference type="SUPFAM" id="SSF53335">
    <property type="entry name" value="S-adenosyl-L-methionine-dependent methyltransferases"/>
    <property type="match status" value="1"/>
</dbReference>
<dbReference type="RefSeq" id="WP_252221731.1">
    <property type="nucleotide sequence ID" value="NZ_CP098732.1"/>
</dbReference>
<protein>
    <submittedName>
        <fullName evidence="5">Class I SAM-dependent methyltransferase</fullName>
    </submittedName>
</protein>
<gene>
    <name evidence="5" type="ORF">M5E07_02835</name>
</gene>
<feature type="domain" description="Methyltransferase" evidence="4">
    <location>
        <begin position="49"/>
        <end position="174"/>
    </location>
</feature>
<organism evidence="5 6">
    <name type="scientific">Acinetobacter tibetensis</name>
    <dbReference type="NCBI Taxonomy" id="2943497"/>
    <lineage>
        <taxon>Bacteria</taxon>
        <taxon>Pseudomonadati</taxon>
        <taxon>Pseudomonadota</taxon>
        <taxon>Gammaproteobacteria</taxon>
        <taxon>Moraxellales</taxon>
        <taxon>Moraxellaceae</taxon>
        <taxon>Acinetobacter</taxon>
    </lineage>
</organism>
<evidence type="ECO:0000256" key="2">
    <source>
        <dbReference type="ARBA" id="ARBA00022679"/>
    </source>
</evidence>
<dbReference type="AlphaFoldDB" id="A0AAE9S0I2"/>
<dbReference type="EMBL" id="CP098732">
    <property type="protein sequence ID" value="USE83797.1"/>
    <property type="molecule type" value="Genomic_DNA"/>
</dbReference>
<keyword evidence="6" id="KW-1185">Reference proteome</keyword>
<keyword evidence="1 5" id="KW-0489">Methyltransferase</keyword>
<evidence type="ECO:0000313" key="6">
    <source>
        <dbReference type="Proteomes" id="UP001056716"/>
    </source>
</evidence>
<dbReference type="KEGG" id="atz:M5E07_02835"/>
<dbReference type="InterPro" id="IPR025714">
    <property type="entry name" value="Methyltranfer_dom"/>
</dbReference>
<proteinExistence type="predicted"/>
<dbReference type="Proteomes" id="UP001056716">
    <property type="component" value="Chromosome"/>
</dbReference>
<name>A0AAE9S0I2_9GAMM</name>
<evidence type="ECO:0000313" key="5">
    <source>
        <dbReference type="EMBL" id="USE83797.1"/>
    </source>
</evidence>
<sequence length="219" mass="25101">MHKIIDIPSPINLQDSLHAIQWANEANFKRPYRQQFFAYYVSQILADLKQDIRILELGSGPGFFAYELLSRRPSINYTAVDFSAAMHNLAKQRLAAIPHKSVDFILADFKQQDWYTVLNGQRFDYIVIHQALHELRHKAYACDFHKSIAQQVIQPNGSYFITDHLAQPDGNMKNLELYMTKDEHIQSLSNANFRNIQIGLEIEGLCALQATLSGHNQIG</sequence>
<accession>A0AAE9S0I2</accession>
<dbReference type="Gene3D" id="3.40.50.150">
    <property type="entry name" value="Vaccinia Virus protein VP39"/>
    <property type="match status" value="1"/>
</dbReference>
<dbReference type="PANTHER" id="PTHR43464">
    <property type="entry name" value="METHYLTRANSFERASE"/>
    <property type="match status" value="1"/>
</dbReference>
<dbReference type="GO" id="GO:0008168">
    <property type="term" value="F:methyltransferase activity"/>
    <property type="evidence" value="ECO:0007669"/>
    <property type="project" value="UniProtKB-KW"/>
</dbReference>
<evidence type="ECO:0000259" key="4">
    <source>
        <dbReference type="Pfam" id="PF13847"/>
    </source>
</evidence>